<name>A0A7C5DIZ3_9CHLB</name>
<dbReference type="InterPro" id="IPR017853">
    <property type="entry name" value="GH"/>
</dbReference>
<comment type="caution">
    <text evidence="2">The sequence shown here is derived from an EMBL/GenBank/DDBJ whole genome shotgun (WGS) entry which is preliminary data.</text>
</comment>
<dbReference type="Pfam" id="PF00128">
    <property type="entry name" value="Alpha-amylase"/>
    <property type="match status" value="1"/>
</dbReference>
<dbReference type="AlphaFoldDB" id="A0A7C5DIZ3"/>
<feature type="domain" description="Glycosyl hydrolase family 13 catalytic" evidence="1">
    <location>
        <begin position="50"/>
        <end position="379"/>
    </location>
</feature>
<protein>
    <submittedName>
        <fullName evidence="2">Alpha-amylase</fullName>
    </submittedName>
</protein>
<gene>
    <name evidence="2" type="ORF">ENL07_00370</name>
</gene>
<sequence length="483" mass="55609">MFPLVYEINTRVWLRELSGRYKQPITLGNVPDQELDLLREGRFTFVWLMGVWKQSCYSAAIAASHKGLRSELLDYLEDLQPEDIVASPYAVADYTVSEALGGKAGLLAFRERLKNMNIKLMLDFVPNHMALDNRWLPEHPELFVSMTEDDPEDDCFEFAKGQFLAHGKDPYFPPWSDTLQLNYANPATHDMMIHNLSHVSDLCDGVRCDMAMLLIKEVFDSTWGSQCGEMPGEFWPTAIRHIREKHPDFIFLAEAYWHKEWALQQMGFNFTYDKPFYDHLGSFPVNILKLRDHLLCDPEYQARLCRFIENHDENRASEWFGKNHAVAALVLLTSPGMTLIHQGQLEGLKKKIPVQLIRIAKEKGNNKLLPLYLKLFELRFDPVFQEKGRTEWLNLNAADLSFCFGYCRSTSDSHAFVLANFSSHGIDIEFTHPALDGLDKSSITAYSTRFPEPLQEWQLNDNATGLHLRQNEGILLMVKKPET</sequence>
<dbReference type="SUPFAM" id="SSF51445">
    <property type="entry name" value="(Trans)glycosidases"/>
    <property type="match status" value="1"/>
</dbReference>
<evidence type="ECO:0000259" key="1">
    <source>
        <dbReference type="SMART" id="SM00642"/>
    </source>
</evidence>
<dbReference type="InterPro" id="IPR006047">
    <property type="entry name" value="GH13_cat_dom"/>
</dbReference>
<organism evidence="2">
    <name type="scientific">Chlorobaculum parvum</name>
    <dbReference type="NCBI Taxonomy" id="274539"/>
    <lineage>
        <taxon>Bacteria</taxon>
        <taxon>Pseudomonadati</taxon>
        <taxon>Chlorobiota</taxon>
        <taxon>Chlorobiia</taxon>
        <taxon>Chlorobiales</taxon>
        <taxon>Chlorobiaceae</taxon>
        <taxon>Chlorobaculum</taxon>
    </lineage>
</organism>
<dbReference type="SMART" id="SM00642">
    <property type="entry name" value="Aamy"/>
    <property type="match status" value="1"/>
</dbReference>
<dbReference type="Gene3D" id="3.20.20.80">
    <property type="entry name" value="Glycosidases"/>
    <property type="match status" value="1"/>
</dbReference>
<dbReference type="EMBL" id="DRSQ01000008">
    <property type="protein sequence ID" value="HHE31114.1"/>
    <property type="molecule type" value="Genomic_DNA"/>
</dbReference>
<dbReference type="GO" id="GO:0005975">
    <property type="term" value="P:carbohydrate metabolic process"/>
    <property type="evidence" value="ECO:0007669"/>
    <property type="project" value="InterPro"/>
</dbReference>
<dbReference type="CDD" id="cd11347">
    <property type="entry name" value="AmyAc_1"/>
    <property type="match status" value="1"/>
</dbReference>
<accession>A0A7C5DIZ3</accession>
<dbReference type="PANTHER" id="PTHR47786">
    <property type="entry name" value="ALPHA-1,4-GLUCAN:MALTOSE-1-PHOSPHATE MALTOSYLTRANSFERASE"/>
    <property type="match status" value="1"/>
</dbReference>
<dbReference type="Proteomes" id="UP000886058">
    <property type="component" value="Unassembled WGS sequence"/>
</dbReference>
<evidence type="ECO:0000313" key="2">
    <source>
        <dbReference type="EMBL" id="HHE31114.1"/>
    </source>
</evidence>
<proteinExistence type="predicted"/>
<reference evidence="2" key="1">
    <citation type="journal article" date="2020" name="mSystems">
        <title>Genome- and Community-Level Interaction Insights into Carbon Utilization and Element Cycling Functions of Hydrothermarchaeota in Hydrothermal Sediment.</title>
        <authorList>
            <person name="Zhou Z."/>
            <person name="Liu Y."/>
            <person name="Xu W."/>
            <person name="Pan J."/>
            <person name="Luo Z.H."/>
            <person name="Li M."/>
        </authorList>
    </citation>
    <scope>NUCLEOTIDE SEQUENCE [LARGE SCALE GENOMIC DNA]</scope>
    <source>
        <strain evidence="2">HyVt-633</strain>
    </source>
</reference>
<dbReference type="PANTHER" id="PTHR47786:SF2">
    <property type="entry name" value="GLYCOSYL HYDROLASE FAMILY 13 CATALYTIC DOMAIN-CONTAINING PROTEIN"/>
    <property type="match status" value="1"/>
</dbReference>